<sequence>MRNQVIPALRPVLSLLAVLAMSGAASAEPTDLTGNWQISLPDFGREFSASLVQKGTVLSGTIRGQRGETPLRGTVEGNQVKFGFNLPMGRGSASLSGQADGNTMQGKADLAGRNGSWSARRS</sequence>
<protein>
    <submittedName>
        <fullName evidence="3">Uncharacterized protein</fullName>
    </submittedName>
</protein>
<dbReference type="RefSeq" id="WP_230843450.1">
    <property type="nucleotide sequence ID" value="NZ_CP063845.1"/>
</dbReference>
<gene>
    <name evidence="3" type="ORF">ISF26_08355</name>
</gene>
<evidence type="ECO:0000256" key="2">
    <source>
        <dbReference type="SAM" id="SignalP"/>
    </source>
</evidence>
<evidence type="ECO:0000313" key="3">
    <source>
        <dbReference type="EMBL" id="UFP96203.1"/>
    </source>
</evidence>
<dbReference type="Proteomes" id="UP001054846">
    <property type="component" value="Chromosome"/>
</dbReference>
<keyword evidence="4" id="KW-1185">Reference proteome</keyword>
<feature type="region of interest" description="Disordered" evidence="1">
    <location>
        <begin position="93"/>
        <end position="122"/>
    </location>
</feature>
<keyword evidence="2" id="KW-0732">Signal</keyword>
<evidence type="ECO:0000313" key="4">
    <source>
        <dbReference type="Proteomes" id="UP001054846"/>
    </source>
</evidence>
<feature type="compositionally biased region" description="Polar residues" evidence="1">
    <location>
        <begin position="93"/>
        <end position="105"/>
    </location>
</feature>
<feature type="chain" id="PRO_5045974794" evidence="2">
    <location>
        <begin position="28"/>
        <end position="122"/>
    </location>
</feature>
<proteinExistence type="predicted"/>
<reference evidence="3 4" key="1">
    <citation type="journal article" date="2021" name="Genome Biol. Evol.">
        <title>Complete Genome Sequencing of a Novel Gloeobacter Species from a Waterfall Cave in Mexico.</title>
        <authorList>
            <person name="Saw J.H."/>
            <person name="Cardona T."/>
            <person name="Montejano G."/>
        </authorList>
    </citation>
    <scope>NUCLEOTIDE SEQUENCE [LARGE SCALE GENOMIC DNA]</scope>
    <source>
        <strain evidence="3">MG652769</strain>
    </source>
</reference>
<organism evidence="3 4">
    <name type="scientific">Gloeobacter morelensis MG652769</name>
    <dbReference type="NCBI Taxonomy" id="2781736"/>
    <lineage>
        <taxon>Bacteria</taxon>
        <taxon>Bacillati</taxon>
        <taxon>Cyanobacteriota</taxon>
        <taxon>Cyanophyceae</taxon>
        <taxon>Gloeobacterales</taxon>
        <taxon>Gloeobacteraceae</taxon>
        <taxon>Gloeobacter</taxon>
        <taxon>Gloeobacter morelensis</taxon>
    </lineage>
</organism>
<name>A0ABY3PR92_9CYAN</name>
<feature type="signal peptide" evidence="2">
    <location>
        <begin position="1"/>
        <end position="27"/>
    </location>
</feature>
<accession>A0ABY3PR92</accession>
<dbReference type="EMBL" id="CP063845">
    <property type="protein sequence ID" value="UFP96203.1"/>
    <property type="molecule type" value="Genomic_DNA"/>
</dbReference>
<evidence type="ECO:0000256" key="1">
    <source>
        <dbReference type="SAM" id="MobiDB-lite"/>
    </source>
</evidence>